<dbReference type="GO" id="GO:0017101">
    <property type="term" value="C:aminoacyl-tRNA synthetase multienzyme complex"/>
    <property type="evidence" value="ECO:0007669"/>
    <property type="project" value="UniProtKB-ARBA"/>
</dbReference>
<feature type="domain" description="WHEP-TRS" evidence="13">
    <location>
        <begin position="1013"/>
        <end position="1069"/>
    </location>
</feature>
<dbReference type="PIR" id="T27567">
    <property type="entry name" value="T27567"/>
</dbReference>
<keyword evidence="8" id="KW-0648">Protein biosynthesis</keyword>
<dbReference type="FunFam" id="1.10.287.10:FF:000013">
    <property type="entry name" value="Glutamyl(E) Amino-acyl tRNA Synthetase"/>
    <property type="match status" value="5"/>
</dbReference>
<keyword evidence="4" id="KW-0963">Cytoplasm</keyword>
<dbReference type="Gene3D" id="1.10.287.10">
    <property type="entry name" value="S15/NS1, RNA-binding"/>
    <property type="match status" value="6"/>
</dbReference>
<dbReference type="Pfam" id="PF00458">
    <property type="entry name" value="WHEP-TRS"/>
    <property type="match status" value="6"/>
</dbReference>
<dbReference type="SUPFAM" id="SSF52374">
    <property type="entry name" value="Nucleotidylyl transferase"/>
    <property type="match status" value="1"/>
</dbReference>
<feature type="compositionally biased region" description="Basic and acidic residues" evidence="12">
    <location>
        <begin position="290"/>
        <end position="307"/>
    </location>
</feature>
<feature type="compositionally biased region" description="Low complexity" evidence="12">
    <location>
        <begin position="856"/>
        <end position="871"/>
    </location>
</feature>
<dbReference type="GO" id="GO:0004818">
    <property type="term" value="F:glutamate-tRNA ligase activity"/>
    <property type="evidence" value="ECO:0000318"/>
    <property type="project" value="GO_Central"/>
</dbReference>
<dbReference type="PaxDb" id="6239-ZC434.5.1"/>
<dbReference type="PANTHER" id="PTHR43097:SF5">
    <property type="entry name" value="GLUTAMATE--TRNA LIGASE"/>
    <property type="match status" value="1"/>
</dbReference>
<gene>
    <name evidence="14 16" type="primary">ears-1</name>
    <name evidence="14" type="ORF">CELE_ZC434.5</name>
    <name evidence="16" type="ORF">ZC434.5</name>
</gene>
<feature type="region of interest" description="Disordered" evidence="12">
    <location>
        <begin position="988"/>
        <end position="1017"/>
    </location>
</feature>
<dbReference type="PROSITE" id="PS00178">
    <property type="entry name" value="AA_TRNA_LIGASE_I"/>
    <property type="match status" value="1"/>
</dbReference>
<dbReference type="FunFam" id="3.40.50.620:FF:000070">
    <property type="entry name" value="Bifunctional glutamate/proline--tRNA ligase"/>
    <property type="match status" value="1"/>
</dbReference>
<feature type="region of interest" description="Disordered" evidence="12">
    <location>
        <begin position="774"/>
        <end position="798"/>
    </location>
</feature>
<dbReference type="InterPro" id="IPR004526">
    <property type="entry name" value="Glu-tRNA-synth_arc/euk"/>
</dbReference>
<feature type="compositionally biased region" description="Pro residues" evidence="12">
    <location>
        <begin position="782"/>
        <end position="791"/>
    </location>
</feature>
<comment type="similarity">
    <text evidence="2">Belongs to the class-I aminoacyl-tRNA synthetase family. Glutamate--tRNA ligase type 2 subfamily.</text>
</comment>
<feature type="domain" description="WHEP-TRS" evidence="13">
    <location>
        <begin position="729"/>
        <end position="785"/>
    </location>
</feature>
<dbReference type="AGR" id="WB:WBGene00001337"/>
<evidence type="ECO:0000256" key="4">
    <source>
        <dbReference type="ARBA" id="ARBA00022490"/>
    </source>
</evidence>
<dbReference type="InterPro" id="IPR001412">
    <property type="entry name" value="aa-tRNA-synth_I_CS"/>
</dbReference>
<feature type="compositionally biased region" description="Basic and acidic residues" evidence="12">
    <location>
        <begin position="705"/>
        <end position="714"/>
    </location>
</feature>
<reference evidence="14 15" key="1">
    <citation type="journal article" date="1998" name="Science">
        <title>Genome sequence of the nematode C. elegans: a platform for investigating biology.</title>
        <authorList>
            <consortium name="The C. elegans sequencing consortium"/>
            <person name="Sulson J.E."/>
            <person name="Waterston R."/>
        </authorList>
    </citation>
    <scope>NUCLEOTIDE SEQUENCE [LARGE SCALE GENOMIC DNA]</scope>
    <source>
        <strain evidence="14 15">Bristol N2</strain>
    </source>
</reference>
<feature type="compositionally biased region" description="Low complexity" evidence="12">
    <location>
        <begin position="997"/>
        <end position="1009"/>
    </location>
</feature>
<dbReference type="InterPro" id="IPR009068">
    <property type="entry name" value="uS15_NS1_RNA-bd_sf"/>
</dbReference>
<name>Q23315_CAEEL</name>
<evidence type="ECO:0000256" key="5">
    <source>
        <dbReference type="ARBA" id="ARBA00022598"/>
    </source>
</evidence>
<dbReference type="PANTHER" id="PTHR43097">
    <property type="entry name" value="GLUTAMINE-TRNA LIGASE"/>
    <property type="match status" value="1"/>
</dbReference>
<dbReference type="SUPFAM" id="SSF50715">
    <property type="entry name" value="Ribosomal protein L25-like"/>
    <property type="match status" value="1"/>
</dbReference>
<dbReference type="PeptideAtlas" id="Q23315"/>
<dbReference type="InterPro" id="IPR000924">
    <property type="entry name" value="Glu/Gln-tRNA-synth"/>
</dbReference>
<dbReference type="GO" id="GO:0006424">
    <property type="term" value="P:glutamyl-tRNA aminoacylation"/>
    <property type="evidence" value="ECO:0000318"/>
    <property type="project" value="GO_Central"/>
</dbReference>
<keyword evidence="9" id="KW-0030">Aminoacyl-tRNA synthetase</keyword>
<keyword evidence="6" id="KW-0547">Nucleotide-binding</keyword>
<dbReference type="InterPro" id="IPR014729">
    <property type="entry name" value="Rossmann-like_a/b/a_fold"/>
</dbReference>
<proteinExistence type="evidence at protein level"/>
<accession>Q23315</accession>
<dbReference type="Pfam" id="PF20974">
    <property type="entry name" value="tRNA-synt_1c_C2"/>
    <property type="match status" value="1"/>
</dbReference>
<feature type="domain" description="WHEP-TRS" evidence="13">
    <location>
        <begin position="1085"/>
        <end position="1141"/>
    </location>
</feature>
<dbReference type="InterPro" id="IPR049437">
    <property type="entry name" value="tRNA-synt_1c_C2"/>
</dbReference>
<evidence type="ECO:0000256" key="7">
    <source>
        <dbReference type="ARBA" id="ARBA00022840"/>
    </source>
</evidence>
<evidence type="ECO:0000259" key="13">
    <source>
        <dbReference type="PROSITE" id="PS51185"/>
    </source>
</evidence>
<evidence type="ECO:0000256" key="6">
    <source>
        <dbReference type="ARBA" id="ARBA00022741"/>
    </source>
</evidence>
<dbReference type="InterPro" id="IPR000738">
    <property type="entry name" value="WHEP-TRS_dom"/>
</dbReference>
<dbReference type="HOGENOM" id="CLU_001882_1_0_1"/>
<dbReference type="FunFam" id="2.40.240.10:FF:000030">
    <property type="entry name" value="Putative glutaminyl-trna synthetase"/>
    <property type="match status" value="1"/>
</dbReference>
<dbReference type="SUPFAM" id="SSF47060">
    <property type="entry name" value="S15/NS1 RNA-binding domain"/>
    <property type="match status" value="6"/>
</dbReference>
<sequence length="1149" mass="125198">MMITRELVLKANREQPPYASILALAASGFSLEKSVQFSEKQQLALNLDGELLSNDVEIARIIAQSTDAADSLLGSSIIDFAVVDDLTNFIADAVTKNDYSLLLGKDFPTKILDNSLTVADFAIFSVAHNNPQLKAKFSGIIDKVLKEPTLAAAHNFVGLYKSAAAPTATASTGKEKKKDEGKFVELPGAEKGKVVVRFPPEASGYLHIGHAKAALLNQYYQQAFEGQLIMRFDDTNPAKENAHFEHVIKEDLSMLNIVPDRWTHSSDHFEMLLTMCEKLLKEGKAFVDDTDTETMRNEREQRQDSRNRSNTPEKNLQLWEEMKKGSPKGLTCCVRMKIDMKSNNGAMRDPTIYRCKPEEHVRTGLKYKVYPTYDFTCPIVDSVEGVTHALRTTEYHDRDDQYYFICDALGLRRPHIWEYARLNMTNTVMSKRKLTWFVDEGHVEGWDDPRLPTVRGVMRRGLTVEGLKQFIVAQGGSRSVVMMEWDKIWAFNKKVIDPVAPRYTALDSTSPLVSIELTDSISDDTSNVSLHPKNAEIGSKDVHKGKKLLLEQVDAAALKEGEIVTFVNWGNIKIGKIEKKGAVITKISATLQLDNTDYKKTTKVTWLGDVKAEAGKTIPVVTADYDHIISKAIIGKDEDWKQFINFDSVHYTKMVGEPAIKNVKKGDIIQIQRKGFYIVDQPYNPKSELSGVETPLLLIAIPDGHTGKEAEKPPKGAPVSAAASSGGSDALQLYNSIEQQGGIVRDLKTKDAKSQATKDAIAKLLDLKKKYKELTGSDHKPGAPPSAPAPTTPSSSESNSALNIYNLIEAQGLLVRELKGKDAKSQATKDAIAKLLELKKQYKEVSGSDHKPGVPPAASVASAPAPAPAAGSTNALDIYHQIESQGALVRELKGKDAKSQATKDAIAKLLALKKQYKEVTGSDHKPGVVPVSAPAPTPLAGGADIAGQIEAQGVLVRDLKNKDSKSQETKDAIAKLLELKKNYKEVTGSDYKPGPAPAAAPAKVTVPAPSVSGGDTLSKQIDDQALLVRELKMKDAKSQETKDAIAKLLQLKKQYKDATGSDYKPAPAQLAASAAAAPAPAPAFDEAALLKEIEEQGAVVRDAKSKDPKSQDSADAINKLLALKANFKKATGKDFPAPSNAQSKKGKKK</sequence>
<dbReference type="InterPro" id="IPR020058">
    <property type="entry name" value="Glu/Gln-tRNA-synth_Ib_cat-dom"/>
</dbReference>
<evidence type="ECO:0000313" key="16">
    <source>
        <dbReference type="WormBase" id="ZC434.5"/>
    </source>
</evidence>
<evidence type="ECO:0000256" key="2">
    <source>
        <dbReference type="ARBA" id="ARBA00008927"/>
    </source>
</evidence>
<dbReference type="PRO" id="PR:Q23315"/>
<dbReference type="eggNOG" id="KOG1147">
    <property type="taxonomic scope" value="Eukaryota"/>
</dbReference>
<evidence type="ECO:0000256" key="1">
    <source>
        <dbReference type="ARBA" id="ARBA00004496"/>
    </source>
</evidence>
<dbReference type="Gene3D" id="2.40.240.10">
    <property type="entry name" value="Ribosomal Protein L25, Chain P"/>
    <property type="match status" value="1"/>
</dbReference>
<dbReference type="GeneID" id="172904"/>
<evidence type="ECO:0000313" key="14">
    <source>
        <dbReference type="EMBL" id="CAB00060.1"/>
    </source>
</evidence>
<evidence type="ECO:0000313" key="15">
    <source>
        <dbReference type="Proteomes" id="UP000001940"/>
    </source>
</evidence>
<dbReference type="Gene3D" id="1.20.1050.130">
    <property type="match status" value="1"/>
</dbReference>
<dbReference type="CTD" id="172904"/>
<dbReference type="KEGG" id="cel:CELE_ZC434.5"/>
<dbReference type="Gene3D" id="3.40.50.620">
    <property type="entry name" value="HUPs"/>
    <property type="match status" value="1"/>
</dbReference>
<dbReference type="InParanoid" id="Q23315"/>
<dbReference type="EC" id="6.1.1.17" evidence="3"/>
<dbReference type="HAMAP" id="MF_02076">
    <property type="entry name" value="Glu_tRNA_synth_type2"/>
    <property type="match status" value="1"/>
</dbReference>
<feature type="domain" description="WHEP-TRS" evidence="13">
    <location>
        <begin position="941"/>
        <end position="997"/>
    </location>
</feature>
<dbReference type="PROSITE" id="PS51185">
    <property type="entry name" value="WHEP_TRS_2"/>
    <property type="match status" value="6"/>
</dbReference>
<dbReference type="WormBase" id="ZC434.5">
    <property type="protein sequence ID" value="CE06580"/>
    <property type="gene ID" value="WBGene00001337"/>
    <property type="gene designation" value="ears-1"/>
</dbReference>
<keyword evidence="5 14" id="KW-0436">Ligase</keyword>
<dbReference type="AlphaFoldDB" id="Q23315"/>
<dbReference type="GO" id="GO:0005524">
    <property type="term" value="F:ATP binding"/>
    <property type="evidence" value="ECO:0007669"/>
    <property type="project" value="UniProtKB-KW"/>
</dbReference>
<feature type="region of interest" description="Disordered" evidence="12">
    <location>
        <begin position="705"/>
        <end position="724"/>
    </location>
</feature>
<dbReference type="STRING" id="6239.ZC434.5.2"/>
<organism evidence="14 15">
    <name type="scientific">Caenorhabditis elegans</name>
    <dbReference type="NCBI Taxonomy" id="6239"/>
    <lineage>
        <taxon>Eukaryota</taxon>
        <taxon>Metazoa</taxon>
        <taxon>Ecdysozoa</taxon>
        <taxon>Nematoda</taxon>
        <taxon>Chromadorea</taxon>
        <taxon>Rhabditida</taxon>
        <taxon>Rhabditina</taxon>
        <taxon>Rhabditomorpha</taxon>
        <taxon>Rhabditoidea</taxon>
        <taxon>Rhabditidae</taxon>
        <taxon>Peloderinae</taxon>
        <taxon>Caenorhabditis</taxon>
    </lineage>
</organism>
<dbReference type="FunCoup" id="Q23315">
    <property type="interactions" value="2480"/>
</dbReference>
<dbReference type="GO" id="GO:0005829">
    <property type="term" value="C:cytosol"/>
    <property type="evidence" value="ECO:0000318"/>
    <property type="project" value="GO_Central"/>
</dbReference>
<evidence type="ECO:0000256" key="8">
    <source>
        <dbReference type="ARBA" id="ARBA00022917"/>
    </source>
</evidence>
<dbReference type="NCBIfam" id="TIGR00463">
    <property type="entry name" value="gltX_arch"/>
    <property type="match status" value="1"/>
</dbReference>
<comment type="subcellular location">
    <subcellularLocation>
        <location evidence="1">Cytoplasm</location>
    </subcellularLocation>
</comment>
<evidence type="ECO:0000256" key="3">
    <source>
        <dbReference type="ARBA" id="ARBA00012835"/>
    </source>
</evidence>
<dbReference type="Proteomes" id="UP000001940">
    <property type="component" value="Chromosome I"/>
</dbReference>
<dbReference type="GO" id="GO:0017102">
    <property type="term" value="C:methionyl glutamyl tRNA synthetase complex"/>
    <property type="evidence" value="ECO:0000318"/>
    <property type="project" value="GO_Central"/>
</dbReference>
<feature type="domain" description="WHEP-TRS" evidence="13">
    <location>
        <begin position="874"/>
        <end position="930"/>
    </location>
</feature>
<evidence type="ECO:0000256" key="9">
    <source>
        <dbReference type="ARBA" id="ARBA00023146"/>
    </source>
</evidence>
<dbReference type="InterPro" id="IPR050132">
    <property type="entry name" value="Gln/Glu-tRNA_Ligase"/>
</dbReference>
<protein>
    <recommendedName>
        <fullName evidence="3">glutamate--tRNA ligase</fullName>
        <ecNumber evidence="3">6.1.1.17</ecNumber>
    </recommendedName>
    <alternativeName>
        <fullName evidence="10">Glutamyl-tRNA synthetase</fullName>
    </alternativeName>
</protein>
<keyword evidence="7" id="KW-0067">ATP-binding</keyword>
<dbReference type="InterPro" id="IPR020056">
    <property type="entry name" value="Rbsml_bL25/Gln-tRNA_synth_N"/>
</dbReference>
<dbReference type="CDD" id="cd00936">
    <property type="entry name" value="WEPRS_RNA"/>
    <property type="match status" value="5"/>
</dbReference>
<evidence type="ECO:0000256" key="10">
    <source>
        <dbReference type="ARBA" id="ARBA00030865"/>
    </source>
</evidence>
<dbReference type="SMR" id="Q23315"/>
<keyword evidence="17" id="KW-1267">Proteomics identification</keyword>
<comment type="catalytic activity">
    <reaction evidence="11">
        <text>tRNA(Glu) + L-glutamate + ATP = L-glutamyl-tRNA(Glu) + AMP + diphosphate</text>
        <dbReference type="Rhea" id="RHEA:23540"/>
        <dbReference type="Rhea" id="RHEA-COMP:9663"/>
        <dbReference type="Rhea" id="RHEA-COMP:9680"/>
        <dbReference type="ChEBI" id="CHEBI:29985"/>
        <dbReference type="ChEBI" id="CHEBI:30616"/>
        <dbReference type="ChEBI" id="CHEBI:33019"/>
        <dbReference type="ChEBI" id="CHEBI:78442"/>
        <dbReference type="ChEBI" id="CHEBI:78520"/>
        <dbReference type="ChEBI" id="CHEBI:456215"/>
        <dbReference type="EC" id="6.1.1.17"/>
    </reaction>
</comment>
<dbReference type="InterPro" id="IPR020059">
    <property type="entry name" value="Glu/Gln-tRNA-synth_Ib_codon-bd"/>
</dbReference>
<dbReference type="CDD" id="cd00807">
    <property type="entry name" value="GlnRS_core"/>
    <property type="match status" value="1"/>
</dbReference>
<feature type="domain" description="WHEP-TRS" evidence="13">
    <location>
        <begin position="800"/>
        <end position="856"/>
    </location>
</feature>
<dbReference type="OrthoDB" id="1350766at2759"/>
<dbReference type="Bgee" id="WBGene00001337">
    <property type="expression patterns" value="Expressed in germ line (C elegans) and 4 other cell types or tissues"/>
</dbReference>
<dbReference type="EMBL" id="BX284601">
    <property type="protein sequence ID" value="CAB00060.1"/>
    <property type="molecule type" value="Genomic_DNA"/>
</dbReference>
<dbReference type="OMA" id="GSDHKPG"/>
<evidence type="ECO:0000256" key="12">
    <source>
        <dbReference type="SAM" id="MobiDB-lite"/>
    </source>
</evidence>
<feature type="region of interest" description="Disordered" evidence="12">
    <location>
        <begin position="844"/>
        <end position="871"/>
    </location>
</feature>
<dbReference type="Pfam" id="PF03950">
    <property type="entry name" value="tRNA-synt_1c_C"/>
    <property type="match status" value="1"/>
</dbReference>
<evidence type="ECO:0000256" key="11">
    <source>
        <dbReference type="ARBA" id="ARBA00048351"/>
    </source>
</evidence>
<dbReference type="PhylomeDB" id="Q23315"/>
<evidence type="ECO:0007829" key="17">
    <source>
        <dbReference type="PeptideAtlas" id="Q23315"/>
    </source>
</evidence>
<feature type="region of interest" description="Disordered" evidence="12">
    <location>
        <begin position="290"/>
        <end position="315"/>
    </location>
</feature>
<dbReference type="SMART" id="SM00991">
    <property type="entry name" value="WHEP-TRS"/>
    <property type="match status" value="6"/>
</dbReference>
<dbReference type="PRINTS" id="PR00987">
    <property type="entry name" value="TRNASYNTHGLU"/>
</dbReference>
<keyword evidence="15" id="KW-1185">Reference proteome</keyword>
<dbReference type="RefSeq" id="NP_001366832.1">
    <property type="nucleotide sequence ID" value="NM_001381193.2"/>
</dbReference>
<dbReference type="Pfam" id="PF00749">
    <property type="entry name" value="tRNA-synt_1c"/>
    <property type="match status" value="1"/>
</dbReference>
<dbReference type="UCSC" id="ZC434.5.2">
    <property type="organism name" value="c. elegans"/>
</dbReference>
<dbReference type="InterPro" id="IPR011035">
    <property type="entry name" value="Ribosomal_bL25/Gln-tRNA_synth"/>
</dbReference>